<protein>
    <submittedName>
        <fullName evidence="2">Ribonuclease P</fullName>
    </submittedName>
</protein>
<evidence type="ECO:0000256" key="1">
    <source>
        <dbReference type="SAM" id="Coils"/>
    </source>
</evidence>
<reference evidence="2 3" key="1">
    <citation type="submission" date="2020-03" db="EMBL/GenBank/DDBJ databases">
        <title>Soil Listeria distribution.</title>
        <authorList>
            <person name="Liao J."/>
            <person name="Wiedmann M."/>
        </authorList>
    </citation>
    <scope>NUCLEOTIDE SEQUENCE [LARGE SCALE GENOMIC DNA]</scope>
    <source>
        <strain evidence="2 3">FSL L7-1560</strain>
    </source>
</reference>
<evidence type="ECO:0000313" key="2">
    <source>
        <dbReference type="EMBL" id="MBC1487053.1"/>
    </source>
</evidence>
<proteinExistence type="predicted"/>
<feature type="coiled-coil region" evidence="1">
    <location>
        <begin position="85"/>
        <end position="119"/>
    </location>
</feature>
<comment type="caution">
    <text evidence="2">The sequence shown here is derived from an EMBL/GenBank/DDBJ whole genome shotgun (WGS) entry which is preliminary data.</text>
</comment>
<organism evidence="2 3">
    <name type="scientific">Listeria seeligeri</name>
    <dbReference type="NCBI Taxonomy" id="1640"/>
    <lineage>
        <taxon>Bacteria</taxon>
        <taxon>Bacillati</taxon>
        <taxon>Bacillota</taxon>
        <taxon>Bacilli</taxon>
        <taxon>Bacillales</taxon>
        <taxon>Listeriaceae</taxon>
        <taxon>Listeria</taxon>
    </lineage>
</organism>
<dbReference type="Proteomes" id="UP000523362">
    <property type="component" value="Unassembled WGS sequence"/>
</dbReference>
<sequence length="122" mass="14592">MDTIHSQIEQQLQQVKKAKITIETTIDQTRRKQNEQDWLEEDNHHLEQEKLALLDFLRSGWQGEEASGFHRYLEDQQHEESQTWKKDLQAKRTDLETELQENKAQLHALETKQATLQKEWNA</sequence>
<dbReference type="AlphaFoldDB" id="A0A7X1C7B1"/>
<evidence type="ECO:0000313" key="3">
    <source>
        <dbReference type="Proteomes" id="UP000523362"/>
    </source>
</evidence>
<gene>
    <name evidence="2" type="ORF">HB897_12520</name>
</gene>
<name>A0A7X1C7B1_LISSE</name>
<accession>A0A7X1C7B1</accession>
<dbReference type="EMBL" id="JAARRG010000011">
    <property type="protein sequence ID" value="MBC1487053.1"/>
    <property type="molecule type" value="Genomic_DNA"/>
</dbReference>
<keyword evidence="1" id="KW-0175">Coiled coil</keyword>
<dbReference type="RefSeq" id="WP_185357999.1">
    <property type="nucleotide sequence ID" value="NZ_CP124268.1"/>
</dbReference>